<evidence type="ECO:0000256" key="3">
    <source>
        <dbReference type="ARBA" id="ARBA00023163"/>
    </source>
</evidence>
<dbReference type="SUPFAM" id="SSF51215">
    <property type="entry name" value="Regulatory protein AraC"/>
    <property type="match status" value="1"/>
</dbReference>
<evidence type="ECO:0000256" key="1">
    <source>
        <dbReference type="ARBA" id="ARBA00023015"/>
    </source>
</evidence>
<dbReference type="OrthoDB" id="2559672at2"/>
<dbReference type="InterPro" id="IPR037923">
    <property type="entry name" value="HTH-like"/>
</dbReference>
<dbReference type="InterPro" id="IPR003313">
    <property type="entry name" value="AraC-bd"/>
</dbReference>
<dbReference type="Pfam" id="PF12833">
    <property type="entry name" value="HTH_18"/>
    <property type="match status" value="1"/>
</dbReference>
<dbReference type="InterPro" id="IPR050204">
    <property type="entry name" value="AraC_XylS_family_regulators"/>
</dbReference>
<protein>
    <submittedName>
        <fullName evidence="5">AraC family transcriptional regulator</fullName>
    </submittedName>
</protein>
<proteinExistence type="predicted"/>
<dbReference type="GO" id="GO:0003700">
    <property type="term" value="F:DNA-binding transcription factor activity"/>
    <property type="evidence" value="ECO:0007669"/>
    <property type="project" value="InterPro"/>
</dbReference>
<feature type="domain" description="HTH araC/xylS-type" evidence="4">
    <location>
        <begin position="161"/>
        <end position="258"/>
    </location>
</feature>
<accession>A0A4Y3QIM8</accession>
<keyword evidence="1" id="KW-0805">Transcription regulation</keyword>
<evidence type="ECO:0000313" key="6">
    <source>
        <dbReference type="Proteomes" id="UP000319525"/>
    </source>
</evidence>
<sequence length="263" mass="28960">MVDRVRAWHPEVPFLRETYHADLDHAYPVHTHDDWAVMLVDRGAVSYGLDGAAHQAVPAAVTLLPPGIPHDGRPARAGEGYRKRVLYLSGDWLSEATAARIARRPTLARDSAVAAAQRIHAALRHPGDELAAEHWLIAVREAVLSHAGSEAAVFADVPLARRLRSFLDDRWGESFTLADAARELHAHPSHLVRVFSQTYGIAPHRYLVTRRVDAARRMLVDGGRPAEVAARTGFHDQAHLTRHFRRVLGVTPAVFAGSGRGMP</sequence>
<dbReference type="SMART" id="SM00342">
    <property type="entry name" value="HTH_ARAC"/>
    <property type="match status" value="1"/>
</dbReference>
<dbReference type="GO" id="GO:0043565">
    <property type="term" value="F:sequence-specific DNA binding"/>
    <property type="evidence" value="ECO:0007669"/>
    <property type="project" value="InterPro"/>
</dbReference>
<dbReference type="GeneID" id="57143395"/>
<dbReference type="Gene3D" id="1.10.10.60">
    <property type="entry name" value="Homeodomain-like"/>
    <property type="match status" value="1"/>
</dbReference>
<dbReference type="RefSeq" id="WP_141375679.1">
    <property type="nucleotide sequence ID" value="NZ_BJML01000001.1"/>
</dbReference>
<dbReference type="AlphaFoldDB" id="A0A4Y3QIM8"/>
<dbReference type="EMBL" id="BJML01000001">
    <property type="protein sequence ID" value="GEB44747.1"/>
    <property type="molecule type" value="Genomic_DNA"/>
</dbReference>
<keyword evidence="3" id="KW-0804">Transcription</keyword>
<evidence type="ECO:0000259" key="4">
    <source>
        <dbReference type="PROSITE" id="PS01124"/>
    </source>
</evidence>
<organism evidence="5 6">
    <name type="scientific">Microbacterium testaceum</name>
    <name type="common">Aureobacterium testaceum</name>
    <name type="synonym">Brevibacterium testaceum</name>
    <dbReference type="NCBI Taxonomy" id="2033"/>
    <lineage>
        <taxon>Bacteria</taxon>
        <taxon>Bacillati</taxon>
        <taxon>Actinomycetota</taxon>
        <taxon>Actinomycetes</taxon>
        <taxon>Micrococcales</taxon>
        <taxon>Microbacteriaceae</taxon>
        <taxon>Microbacterium</taxon>
    </lineage>
</organism>
<evidence type="ECO:0000256" key="2">
    <source>
        <dbReference type="ARBA" id="ARBA00023125"/>
    </source>
</evidence>
<keyword evidence="2" id="KW-0238">DNA-binding</keyword>
<reference evidence="5 6" key="1">
    <citation type="submission" date="2019-06" db="EMBL/GenBank/DDBJ databases">
        <title>Whole genome shotgun sequence of Microbacterium testaceum NBRC 12675.</title>
        <authorList>
            <person name="Hosoyama A."/>
            <person name="Uohara A."/>
            <person name="Ohji S."/>
            <person name="Ichikawa N."/>
        </authorList>
    </citation>
    <scope>NUCLEOTIDE SEQUENCE [LARGE SCALE GENOMIC DNA]</scope>
    <source>
        <strain evidence="5 6">NBRC 12675</strain>
    </source>
</reference>
<dbReference type="PANTHER" id="PTHR46796">
    <property type="entry name" value="HTH-TYPE TRANSCRIPTIONAL ACTIVATOR RHAS-RELATED"/>
    <property type="match status" value="1"/>
</dbReference>
<gene>
    <name evidence="5" type="ORF">MTE01_06920</name>
</gene>
<dbReference type="Pfam" id="PF02311">
    <property type="entry name" value="AraC_binding"/>
    <property type="match status" value="1"/>
</dbReference>
<dbReference type="SUPFAM" id="SSF46689">
    <property type="entry name" value="Homeodomain-like"/>
    <property type="match status" value="2"/>
</dbReference>
<dbReference type="InterPro" id="IPR009057">
    <property type="entry name" value="Homeodomain-like_sf"/>
</dbReference>
<dbReference type="PROSITE" id="PS01124">
    <property type="entry name" value="HTH_ARAC_FAMILY_2"/>
    <property type="match status" value="1"/>
</dbReference>
<dbReference type="InterPro" id="IPR018060">
    <property type="entry name" value="HTH_AraC"/>
</dbReference>
<comment type="caution">
    <text evidence="5">The sequence shown here is derived from an EMBL/GenBank/DDBJ whole genome shotgun (WGS) entry which is preliminary data.</text>
</comment>
<name>A0A4Y3QIM8_MICTE</name>
<dbReference type="Proteomes" id="UP000319525">
    <property type="component" value="Unassembled WGS sequence"/>
</dbReference>
<evidence type="ECO:0000313" key="5">
    <source>
        <dbReference type="EMBL" id="GEB44747.1"/>
    </source>
</evidence>
<dbReference type="PANTHER" id="PTHR46796:SF2">
    <property type="entry name" value="TRANSCRIPTIONAL REGULATORY PROTEIN"/>
    <property type="match status" value="1"/>
</dbReference>